<accession>A0A8S5QSZ9</accession>
<dbReference type="InterPro" id="IPR048922">
    <property type="entry name" value="Bbp16"/>
</dbReference>
<evidence type="ECO:0000313" key="1">
    <source>
        <dbReference type="EMBL" id="DAE22224.1"/>
    </source>
</evidence>
<dbReference type="EMBL" id="BK015729">
    <property type="protein sequence ID" value="DAE22224.1"/>
    <property type="molecule type" value="Genomic_DNA"/>
</dbReference>
<dbReference type="Gene3D" id="2.60.120.1110">
    <property type="match status" value="1"/>
</dbReference>
<name>A0A8S5QSZ9_9CAUD</name>
<dbReference type="Pfam" id="PF21190">
    <property type="entry name" value="Bbp16"/>
    <property type="match status" value="1"/>
</dbReference>
<sequence>MDIKLAFCEKKAATTAITSDVIDFFQKAPTTGLNDRPLYVVCKFPTALVGTSIVIAIEDSDDNSSFKPVVQTGALAPADTTKGLALPMPVKHRRYVRLKTTPTSITGGTMTAYLSDVIEVPTTYKVEGIEFLPGAAA</sequence>
<organism evidence="1">
    <name type="scientific">Podoviridae sp. cta463</name>
    <dbReference type="NCBI Taxonomy" id="2826561"/>
    <lineage>
        <taxon>Viruses</taxon>
        <taxon>Duplodnaviria</taxon>
        <taxon>Heunggongvirae</taxon>
        <taxon>Uroviricota</taxon>
        <taxon>Caudoviricetes</taxon>
    </lineage>
</organism>
<reference evidence="1" key="1">
    <citation type="journal article" date="2021" name="Proc. Natl. Acad. Sci. U.S.A.">
        <title>A Catalog of Tens of Thousands of Viruses from Human Metagenomes Reveals Hidden Associations with Chronic Diseases.</title>
        <authorList>
            <person name="Tisza M.J."/>
            <person name="Buck C.B."/>
        </authorList>
    </citation>
    <scope>NUCLEOTIDE SEQUENCE</scope>
    <source>
        <strain evidence="1">Cta463</strain>
    </source>
</reference>
<proteinExistence type="predicted"/>
<protein>
    <submittedName>
        <fullName evidence="1">Major capsid protein</fullName>
    </submittedName>
</protein>